<dbReference type="FunFam" id="1.20.1250.20:FF:000134">
    <property type="entry name" value="MFS sugar transporter protein"/>
    <property type="match status" value="1"/>
</dbReference>
<accession>A0A0D2A1V7</accession>
<dbReference type="GO" id="GO:0016020">
    <property type="term" value="C:membrane"/>
    <property type="evidence" value="ECO:0007669"/>
    <property type="project" value="UniProtKB-SubCell"/>
</dbReference>
<evidence type="ECO:0000313" key="11">
    <source>
        <dbReference type="EMBL" id="KIW18922.1"/>
    </source>
</evidence>
<comment type="subcellular location">
    <subcellularLocation>
        <location evidence="1">Membrane</location>
        <topology evidence="1">Multi-pass membrane protein</topology>
    </subcellularLocation>
</comment>
<dbReference type="SUPFAM" id="SSF103473">
    <property type="entry name" value="MFS general substrate transporter"/>
    <property type="match status" value="1"/>
</dbReference>
<feature type="region of interest" description="Disordered" evidence="8">
    <location>
        <begin position="473"/>
        <end position="504"/>
    </location>
</feature>
<evidence type="ECO:0000256" key="7">
    <source>
        <dbReference type="RuleBase" id="RU003346"/>
    </source>
</evidence>
<dbReference type="GO" id="GO:0005351">
    <property type="term" value="F:carbohydrate:proton symporter activity"/>
    <property type="evidence" value="ECO:0007669"/>
    <property type="project" value="TreeGrafter"/>
</dbReference>
<dbReference type="NCBIfam" id="TIGR00879">
    <property type="entry name" value="SP"/>
    <property type="match status" value="1"/>
</dbReference>
<feature type="transmembrane region" description="Helical" evidence="9">
    <location>
        <begin position="112"/>
        <end position="131"/>
    </location>
</feature>
<evidence type="ECO:0000256" key="1">
    <source>
        <dbReference type="ARBA" id="ARBA00004141"/>
    </source>
</evidence>
<protein>
    <recommendedName>
        <fullName evidence="10">Major facilitator superfamily (MFS) profile domain-containing protein</fullName>
    </recommendedName>
</protein>
<evidence type="ECO:0000256" key="3">
    <source>
        <dbReference type="ARBA" id="ARBA00022448"/>
    </source>
</evidence>
<evidence type="ECO:0000256" key="5">
    <source>
        <dbReference type="ARBA" id="ARBA00022989"/>
    </source>
</evidence>
<proteinExistence type="inferred from homology"/>
<dbReference type="GeneID" id="27330294"/>
<dbReference type="InterPro" id="IPR005828">
    <property type="entry name" value="MFS_sugar_transport-like"/>
</dbReference>
<evidence type="ECO:0000259" key="10">
    <source>
        <dbReference type="PROSITE" id="PS50850"/>
    </source>
</evidence>
<reference evidence="11 12" key="1">
    <citation type="submission" date="2015-01" db="EMBL/GenBank/DDBJ databases">
        <title>The Genome Sequence of Exophiala spinifera CBS89968.</title>
        <authorList>
            <consortium name="The Broad Institute Genomics Platform"/>
            <person name="Cuomo C."/>
            <person name="de Hoog S."/>
            <person name="Gorbushina A."/>
            <person name="Stielow B."/>
            <person name="Teixiera M."/>
            <person name="Abouelleil A."/>
            <person name="Chapman S.B."/>
            <person name="Priest M."/>
            <person name="Young S.K."/>
            <person name="Wortman J."/>
            <person name="Nusbaum C."/>
            <person name="Birren B."/>
        </authorList>
    </citation>
    <scope>NUCLEOTIDE SEQUENCE [LARGE SCALE GENOMIC DNA]</scope>
    <source>
        <strain evidence="11 12">CBS 89968</strain>
    </source>
</reference>
<dbReference type="PANTHER" id="PTHR48022">
    <property type="entry name" value="PLASTIDIC GLUCOSE TRANSPORTER 4"/>
    <property type="match status" value="1"/>
</dbReference>
<feature type="transmembrane region" description="Helical" evidence="9">
    <location>
        <begin position="143"/>
        <end position="162"/>
    </location>
</feature>
<dbReference type="AlphaFoldDB" id="A0A0D2A1V7"/>
<dbReference type="PROSITE" id="PS50850">
    <property type="entry name" value="MFS"/>
    <property type="match status" value="1"/>
</dbReference>
<gene>
    <name evidence="11" type="ORF">PV08_03211</name>
</gene>
<keyword evidence="5 9" id="KW-1133">Transmembrane helix</keyword>
<dbReference type="OrthoDB" id="6612291at2759"/>
<dbReference type="Gene3D" id="1.20.1250.20">
    <property type="entry name" value="MFS general substrate transporter like domains"/>
    <property type="match status" value="1"/>
</dbReference>
<dbReference type="InterPro" id="IPR036259">
    <property type="entry name" value="MFS_trans_sf"/>
</dbReference>
<feature type="transmembrane region" description="Helical" evidence="9">
    <location>
        <begin position="332"/>
        <end position="354"/>
    </location>
</feature>
<dbReference type="InterPro" id="IPR050360">
    <property type="entry name" value="MFS_Sugar_Transporters"/>
</dbReference>
<evidence type="ECO:0000256" key="6">
    <source>
        <dbReference type="ARBA" id="ARBA00023136"/>
    </source>
</evidence>
<evidence type="ECO:0000256" key="8">
    <source>
        <dbReference type="SAM" id="MobiDB-lite"/>
    </source>
</evidence>
<feature type="transmembrane region" description="Helical" evidence="9">
    <location>
        <begin position="266"/>
        <end position="292"/>
    </location>
</feature>
<organism evidence="11 12">
    <name type="scientific">Exophiala spinifera</name>
    <dbReference type="NCBI Taxonomy" id="91928"/>
    <lineage>
        <taxon>Eukaryota</taxon>
        <taxon>Fungi</taxon>
        <taxon>Dikarya</taxon>
        <taxon>Ascomycota</taxon>
        <taxon>Pezizomycotina</taxon>
        <taxon>Eurotiomycetes</taxon>
        <taxon>Chaetothyriomycetidae</taxon>
        <taxon>Chaetothyriales</taxon>
        <taxon>Herpotrichiellaceae</taxon>
        <taxon>Exophiala</taxon>
    </lineage>
</organism>
<feature type="transmembrane region" description="Helical" evidence="9">
    <location>
        <begin position="50"/>
        <end position="77"/>
    </location>
</feature>
<dbReference type="Pfam" id="PF00083">
    <property type="entry name" value="Sugar_tr"/>
    <property type="match status" value="1"/>
</dbReference>
<keyword evidence="12" id="KW-1185">Reference proteome</keyword>
<dbReference type="EMBL" id="KN847493">
    <property type="protein sequence ID" value="KIW18922.1"/>
    <property type="molecule type" value="Genomic_DNA"/>
</dbReference>
<dbReference type="PRINTS" id="PR00171">
    <property type="entry name" value="SUGRTRNSPORT"/>
</dbReference>
<dbReference type="PROSITE" id="PS00217">
    <property type="entry name" value="SUGAR_TRANSPORT_2"/>
    <property type="match status" value="1"/>
</dbReference>
<dbReference type="InterPro" id="IPR020846">
    <property type="entry name" value="MFS_dom"/>
</dbReference>
<evidence type="ECO:0000256" key="9">
    <source>
        <dbReference type="SAM" id="Phobius"/>
    </source>
</evidence>
<keyword evidence="3 7" id="KW-0813">Transport</keyword>
<feature type="transmembrane region" description="Helical" evidence="9">
    <location>
        <begin position="86"/>
        <end position="106"/>
    </location>
</feature>
<dbReference type="PANTHER" id="PTHR48022:SF72">
    <property type="entry name" value="MAJOR FACILITATOR SUPERFAMILY (MFS) PROFILE DOMAIN-CONTAINING PROTEIN-RELATED"/>
    <property type="match status" value="1"/>
</dbReference>
<dbReference type="InterPro" id="IPR003663">
    <property type="entry name" value="Sugar/inositol_transpt"/>
</dbReference>
<evidence type="ECO:0000313" key="12">
    <source>
        <dbReference type="Proteomes" id="UP000053328"/>
    </source>
</evidence>
<dbReference type="RefSeq" id="XP_016239138.1">
    <property type="nucleotide sequence ID" value="XM_016377568.1"/>
</dbReference>
<dbReference type="Proteomes" id="UP000053328">
    <property type="component" value="Unassembled WGS sequence"/>
</dbReference>
<dbReference type="HOGENOM" id="CLU_001265_30_3_1"/>
<feature type="transmembrane region" description="Helical" evidence="9">
    <location>
        <begin position="433"/>
        <end position="451"/>
    </location>
</feature>
<feature type="domain" description="Major facilitator superfamily (MFS) profile" evidence="10">
    <location>
        <begin position="17"/>
        <end position="455"/>
    </location>
</feature>
<feature type="transmembrane region" description="Helical" evidence="9">
    <location>
        <begin position="304"/>
        <end position="325"/>
    </location>
</feature>
<name>A0A0D2A1V7_9EURO</name>
<dbReference type="InterPro" id="IPR005829">
    <property type="entry name" value="Sugar_transporter_CS"/>
</dbReference>
<keyword evidence="4 9" id="KW-0812">Transmembrane</keyword>
<dbReference type="VEuPathDB" id="FungiDB:PV08_03211"/>
<evidence type="ECO:0000256" key="4">
    <source>
        <dbReference type="ARBA" id="ARBA00022692"/>
    </source>
</evidence>
<sequence>MRYLEWFSPGRATRTAVAVTCGQAFFLFGYDQGVFGGLITNPDFLNIFGHPAPGLMGIIVSIYNLGCLFGCILNFFVADPIGRRKAILVAMFFISVGAVIQCSSYSRAQLMVGRFITGLGVGIDSSTVPMYQVELCKGDNRGRLVSTEVIFIALGISFAYFFDFGLSYGSGPFVWRFPIAFQIVLALPIAAIILALPETPRWLVQQGNLDEARSVIQRVYGLSETAAQVDGQLKEIVDAVELERSTEFKWSAIFRRGDPLQTGYRVFLACLILLMNQWSGINVVVFYAAVILEDSVGLEHKTAIVTAGCVNLAFAAGCIGPILGLDKIGRRPLLMIGTAGQAVSMALIAALLSFKGTNKEHATATASVAFFITYMLSFGSSLFPIPWLYAAEILPLQVRAKGTALAVMNNWVWVFTIVMITPTLVHNIQWKTYLVFMSTNFAFLPLIYFLFPETKGLTLEEIDYIFLKRDRLQDDHSDNQSPGDLTQQEEKKAEYVENVVASET</sequence>
<evidence type="ECO:0000256" key="2">
    <source>
        <dbReference type="ARBA" id="ARBA00010992"/>
    </source>
</evidence>
<feature type="transmembrane region" description="Helical" evidence="9">
    <location>
        <begin position="12"/>
        <end position="30"/>
    </location>
</feature>
<feature type="transmembrane region" description="Helical" evidence="9">
    <location>
        <begin position="174"/>
        <end position="196"/>
    </location>
</feature>
<keyword evidence="6 9" id="KW-0472">Membrane</keyword>
<feature type="transmembrane region" description="Helical" evidence="9">
    <location>
        <begin position="366"/>
        <end position="390"/>
    </location>
</feature>
<comment type="similarity">
    <text evidence="2 7">Belongs to the major facilitator superfamily. Sugar transporter (TC 2.A.1.1) family.</text>
</comment>